<organism evidence="9 10">
    <name type="scientific">Dietzia maris</name>
    <dbReference type="NCBI Taxonomy" id="37915"/>
    <lineage>
        <taxon>Bacteria</taxon>
        <taxon>Bacillati</taxon>
        <taxon>Actinomycetota</taxon>
        <taxon>Actinomycetes</taxon>
        <taxon>Mycobacteriales</taxon>
        <taxon>Dietziaceae</taxon>
        <taxon>Dietzia</taxon>
    </lineage>
</organism>
<dbReference type="EMBL" id="JAWLKJ010000003">
    <property type="protein sequence ID" value="MDV6300350.1"/>
    <property type="molecule type" value="Genomic_DNA"/>
</dbReference>
<proteinExistence type="inferred from homology"/>
<name>A0AAE4QY64_9ACTN</name>
<dbReference type="InterPro" id="IPR027469">
    <property type="entry name" value="Cation_efflux_TMD_sf"/>
</dbReference>
<dbReference type="InterPro" id="IPR002524">
    <property type="entry name" value="Cation_efflux"/>
</dbReference>
<evidence type="ECO:0000256" key="7">
    <source>
        <dbReference type="SAM" id="Phobius"/>
    </source>
</evidence>
<evidence type="ECO:0000313" key="10">
    <source>
        <dbReference type="Proteomes" id="UP001185873"/>
    </source>
</evidence>
<dbReference type="InterPro" id="IPR050291">
    <property type="entry name" value="CDF_Transporter"/>
</dbReference>
<keyword evidence="4 7" id="KW-0812">Transmembrane</keyword>
<feature type="transmembrane region" description="Helical" evidence="7">
    <location>
        <begin position="198"/>
        <end position="216"/>
    </location>
</feature>
<evidence type="ECO:0000259" key="8">
    <source>
        <dbReference type="Pfam" id="PF01545"/>
    </source>
</evidence>
<feature type="transmembrane region" description="Helical" evidence="7">
    <location>
        <begin position="148"/>
        <end position="169"/>
    </location>
</feature>
<gene>
    <name evidence="9" type="ORF">R3P82_14675</name>
</gene>
<keyword evidence="5 7" id="KW-1133">Transmembrane helix</keyword>
<feature type="transmembrane region" description="Helical" evidence="7">
    <location>
        <begin position="40"/>
        <end position="58"/>
    </location>
</feature>
<dbReference type="AlphaFoldDB" id="A0AAE4QY64"/>
<dbReference type="InterPro" id="IPR058533">
    <property type="entry name" value="Cation_efflux_TM"/>
</dbReference>
<feature type="transmembrane region" description="Helical" evidence="7">
    <location>
        <begin position="107"/>
        <end position="128"/>
    </location>
</feature>
<feature type="domain" description="Cation efflux protein transmembrane" evidence="8">
    <location>
        <begin position="47"/>
        <end position="241"/>
    </location>
</feature>
<dbReference type="NCBIfam" id="TIGR01297">
    <property type="entry name" value="CDF"/>
    <property type="match status" value="1"/>
</dbReference>
<reference evidence="9" key="1">
    <citation type="submission" date="2023-10" db="EMBL/GenBank/DDBJ databases">
        <title>Development of a sustainable strategy for remediation of hydrocarbon-contaminated territories based on the waste exchange concept.</title>
        <authorList>
            <person name="Krivoruchko A."/>
        </authorList>
    </citation>
    <scope>NUCLEOTIDE SEQUENCE</scope>
    <source>
        <strain evidence="9">IEGM 1175</strain>
    </source>
</reference>
<keyword evidence="3" id="KW-0813">Transport</keyword>
<dbReference type="PANTHER" id="PTHR43840">
    <property type="entry name" value="MITOCHONDRIAL METAL TRANSPORTER 1-RELATED"/>
    <property type="match status" value="1"/>
</dbReference>
<sequence>MSDERAGGRGERAVAGGASGLGRDDLPVEQRAALRRAIRLEWATLAVMTVTVAAVYAVSGQSQAMKAAWIEDSLSLLPPIAFLVAIRVSRMPPTARFPYGMHRSVGIGHLVAGVALLAMGAFLVVDSGTSLLTRERPPMGVVVIGGQVIWSGWLMIAVMALSVVGPLILGRMKTGPAEALHDKVLYADADMNRADWKTGLATIVGVLGISLGLWWADAVAALVVSASIVRDGWSNLRGAIEGLADARPTRFDGTDPHPLVYRIDELLAGVDWADDHGARVRDEGHVFHVEAFLVPARGREITVERLADVRRSLAELSWKIEDVVVTVVSEVHDAHRPC</sequence>
<comment type="subcellular location">
    <subcellularLocation>
        <location evidence="1">Membrane</location>
        <topology evidence="1">Multi-pass membrane protein</topology>
    </subcellularLocation>
</comment>
<dbReference type="GO" id="GO:0008324">
    <property type="term" value="F:monoatomic cation transmembrane transporter activity"/>
    <property type="evidence" value="ECO:0007669"/>
    <property type="project" value="InterPro"/>
</dbReference>
<evidence type="ECO:0000256" key="4">
    <source>
        <dbReference type="ARBA" id="ARBA00022692"/>
    </source>
</evidence>
<evidence type="ECO:0000256" key="1">
    <source>
        <dbReference type="ARBA" id="ARBA00004141"/>
    </source>
</evidence>
<evidence type="ECO:0000256" key="6">
    <source>
        <dbReference type="ARBA" id="ARBA00023136"/>
    </source>
</evidence>
<feature type="transmembrane region" description="Helical" evidence="7">
    <location>
        <begin position="64"/>
        <end position="86"/>
    </location>
</feature>
<comment type="caution">
    <text evidence="9">The sequence shown here is derived from an EMBL/GenBank/DDBJ whole genome shotgun (WGS) entry which is preliminary data.</text>
</comment>
<evidence type="ECO:0000256" key="3">
    <source>
        <dbReference type="ARBA" id="ARBA00022448"/>
    </source>
</evidence>
<keyword evidence="6 7" id="KW-0472">Membrane</keyword>
<comment type="similarity">
    <text evidence="2">Belongs to the cation diffusion facilitator (CDF) transporter (TC 2.A.4) family.</text>
</comment>
<dbReference type="PANTHER" id="PTHR43840:SF15">
    <property type="entry name" value="MITOCHONDRIAL METAL TRANSPORTER 1-RELATED"/>
    <property type="match status" value="1"/>
</dbReference>
<dbReference type="Pfam" id="PF01545">
    <property type="entry name" value="Cation_efflux"/>
    <property type="match status" value="1"/>
</dbReference>
<dbReference type="Proteomes" id="UP001185873">
    <property type="component" value="Unassembled WGS sequence"/>
</dbReference>
<evidence type="ECO:0000256" key="2">
    <source>
        <dbReference type="ARBA" id="ARBA00008114"/>
    </source>
</evidence>
<dbReference type="Gene3D" id="1.20.1510.10">
    <property type="entry name" value="Cation efflux protein transmembrane domain"/>
    <property type="match status" value="1"/>
</dbReference>
<evidence type="ECO:0000313" key="9">
    <source>
        <dbReference type="EMBL" id="MDV6300350.1"/>
    </source>
</evidence>
<dbReference type="SUPFAM" id="SSF161111">
    <property type="entry name" value="Cation efflux protein transmembrane domain-like"/>
    <property type="match status" value="1"/>
</dbReference>
<dbReference type="GO" id="GO:0016020">
    <property type="term" value="C:membrane"/>
    <property type="evidence" value="ECO:0007669"/>
    <property type="project" value="UniProtKB-SubCell"/>
</dbReference>
<protein>
    <submittedName>
        <fullName evidence="9">Cation diffusion facilitator family transporter</fullName>
    </submittedName>
</protein>
<accession>A0AAE4QY64</accession>
<dbReference type="RefSeq" id="WP_317470832.1">
    <property type="nucleotide sequence ID" value="NZ_JAWLKJ010000003.1"/>
</dbReference>
<evidence type="ECO:0000256" key="5">
    <source>
        <dbReference type="ARBA" id="ARBA00022989"/>
    </source>
</evidence>